<dbReference type="SUPFAM" id="SSF55347">
    <property type="entry name" value="Glyceraldehyde-3-phosphate dehydrogenase-like, C-terminal domain"/>
    <property type="match status" value="1"/>
</dbReference>
<organism evidence="5 6">
    <name type="scientific">Daeguia caeni</name>
    <dbReference type="NCBI Taxonomy" id="439612"/>
    <lineage>
        <taxon>Bacteria</taxon>
        <taxon>Pseudomonadati</taxon>
        <taxon>Pseudomonadota</taxon>
        <taxon>Alphaproteobacteria</taxon>
        <taxon>Hyphomicrobiales</taxon>
        <taxon>Brucellaceae</taxon>
        <taxon>Daeguia</taxon>
    </lineage>
</organism>
<evidence type="ECO:0000259" key="3">
    <source>
        <dbReference type="Pfam" id="PF01408"/>
    </source>
</evidence>
<dbReference type="Pfam" id="PF01408">
    <property type="entry name" value="GFO_IDH_MocA"/>
    <property type="match status" value="1"/>
</dbReference>
<dbReference type="PANTHER" id="PTHR22604:SF105">
    <property type="entry name" value="TRANS-1,2-DIHYDROBENZENE-1,2-DIOL DEHYDROGENASE"/>
    <property type="match status" value="1"/>
</dbReference>
<sequence>MFRWGILSTAKIAMTQVVPAVCASENGVVQAIASRDLARARAAADRFGAPLAFGSYEELLASDQIDGVYIPLPTAQHVEWTLKAARAGKHVLCEKPIALKADDIDQLIAARDEHKVIISEAFMVYYHPQWNKVRCLIAEGAIGRLRRVEGCFTYFNVDPHNMRNQPALGGGGVPDVGVYPTVTTRIATGKEPLQLQALVDFDPQFGTDRYASVLARFDGFDLSFYVSTQLAARQNMVFHGDRGYIEVTAPFNAGKHDHSRVSLYSVDHNAVSQWTFGDVNQYRLQAEHFVRAVRGEDVALFSLEDSRANQAVIDAIYRAGETGAFVAVQAQPAS</sequence>
<keyword evidence="6" id="KW-1185">Reference proteome</keyword>
<dbReference type="Proteomes" id="UP001596042">
    <property type="component" value="Unassembled WGS sequence"/>
</dbReference>
<gene>
    <name evidence="5" type="ORF">ACFO1V_04580</name>
</gene>
<feature type="domain" description="GFO/IDH/MocA-like oxidoreductase" evidence="4">
    <location>
        <begin position="131"/>
        <end position="246"/>
    </location>
</feature>
<protein>
    <submittedName>
        <fullName evidence="5">Gfo/Idh/MocA family protein</fullName>
    </submittedName>
</protein>
<accession>A0ABV9H3V8</accession>
<dbReference type="EMBL" id="JBHSEL010000042">
    <property type="protein sequence ID" value="MFC4624504.1"/>
    <property type="molecule type" value="Genomic_DNA"/>
</dbReference>
<dbReference type="InterPro" id="IPR055170">
    <property type="entry name" value="GFO_IDH_MocA-like_dom"/>
</dbReference>
<dbReference type="SUPFAM" id="SSF51735">
    <property type="entry name" value="NAD(P)-binding Rossmann-fold domains"/>
    <property type="match status" value="1"/>
</dbReference>
<evidence type="ECO:0000256" key="2">
    <source>
        <dbReference type="ARBA" id="ARBA00023002"/>
    </source>
</evidence>
<dbReference type="Gene3D" id="3.40.50.720">
    <property type="entry name" value="NAD(P)-binding Rossmann-like Domain"/>
    <property type="match status" value="1"/>
</dbReference>
<comment type="caution">
    <text evidence="5">The sequence shown here is derived from an EMBL/GenBank/DDBJ whole genome shotgun (WGS) entry which is preliminary data.</text>
</comment>
<evidence type="ECO:0000313" key="6">
    <source>
        <dbReference type="Proteomes" id="UP001596042"/>
    </source>
</evidence>
<evidence type="ECO:0000256" key="1">
    <source>
        <dbReference type="ARBA" id="ARBA00010928"/>
    </source>
</evidence>
<proteinExistence type="inferred from homology"/>
<dbReference type="RefSeq" id="WP_374832215.1">
    <property type="nucleotide sequence ID" value="NZ_JBHEEZ010000013.1"/>
</dbReference>
<dbReference type="InterPro" id="IPR050984">
    <property type="entry name" value="Gfo/Idh/MocA_domain"/>
</dbReference>
<comment type="similarity">
    <text evidence="1">Belongs to the Gfo/Idh/MocA family.</text>
</comment>
<dbReference type="InterPro" id="IPR000683">
    <property type="entry name" value="Gfo/Idh/MocA-like_OxRdtase_N"/>
</dbReference>
<evidence type="ECO:0000259" key="4">
    <source>
        <dbReference type="Pfam" id="PF22725"/>
    </source>
</evidence>
<evidence type="ECO:0000313" key="5">
    <source>
        <dbReference type="EMBL" id="MFC4624504.1"/>
    </source>
</evidence>
<feature type="domain" description="Gfo/Idh/MocA-like oxidoreductase N-terminal" evidence="3">
    <location>
        <begin position="3"/>
        <end position="121"/>
    </location>
</feature>
<keyword evidence="2" id="KW-0560">Oxidoreductase</keyword>
<dbReference type="Gene3D" id="3.30.360.10">
    <property type="entry name" value="Dihydrodipicolinate Reductase, domain 2"/>
    <property type="match status" value="1"/>
</dbReference>
<dbReference type="InterPro" id="IPR036291">
    <property type="entry name" value="NAD(P)-bd_dom_sf"/>
</dbReference>
<reference evidence="6" key="1">
    <citation type="journal article" date="2019" name="Int. J. Syst. Evol. Microbiol.">
        <title>The Global Catalogue of Microorganisms (GCM) 10K type strain sequencing project: providing services to taxonomists for standard genome sequencing and annotation.</title>
        <authorList>
            <consortium name="The Broad Institute Genomics Platform"/>
            <consortium name="The Broad Institute Genome Sequencing Center for Infectious Disease"/>
            <person name="Wu L."/>
            <person name="Ma J."/>
        </authorList>
    </citation>
    <scope>NUCLEOTIDE SEQUENCE [LARGE SCALE GENOMIC DNA]</scope>
    <source>
        <strain evidence="6">CGMCC 1.15731</strain>
    </source>
</reference>
<dbReference type="Pfam" id="PF22725">
    <property type="entry name" value="GFO_IDH_MocA_C3"/>
    <property type="match status" value="1"/>
</dbReference>
<dbReference type="PANTHER" id="PTHR22604">
    <property type="entry name" value="OXIDOREDUCTASES"/>
    <property type="match status" value="1"/>
</dbReference>
<name>A0ABV9H3V8_9HYPH</name>